<dbReference type="RefSeq" id="WP_222596621.1">
    <property type="nucleotide sequence ID" value="NZ_RSCL01000015.1"/>
</dbReference>
<evidence type="ECO:0000259" key="2">
    <source>
        <dbReference type="Pfam" id="PF19955"/>
    </source>
</evidence>
<protein>
    <recommendedName>
        <fullName evidence="5">TIR domain-containing protein</fullName>
    </recommendedName>
</protein>
<dbReference type="Pfam" id="PF19955">
    <property type="entry name" value="EAD1"/>
    <property type="match status" value="1"/>
</dbReference>
<gene>
    <name evidence="3" type="ORF">DSM106972_056690</name>
</gene>
<name>A0A433V9N2_9CYAN</name>
<reference evidence="3" key="1">
    <citation type="submission" date="2018-12" db="EMBL/GenBank/DDBJ databases">
        <authorList>
            <person name="Will S."/>
            <person name="Neumann-Schaal M."/>
            <person name="Henke P."/>
        </authorList>
    </citation>
    <scope>NUCLEOTIDE SEQUENCE</scope>
    <source>
        <strain evidence="3">PCC 7102</strain>
    </source>
</reference>
<evidence type="ECO:0000313" key="3">
    <source>
        <dbReference type="EMBL" id="RUT02749.1"/>
    </source>
</evidence>
<dbReference type="SUPFAM" id="SSF52200">
    <property type="entry name" value="Toll/Interleukin receptor TIR domain"/>
    <property type="match status" value="1"/>
</dbReference>
<evidence type="ECO:0008006" key="5">
    <source>
        <dbReference type="Google" id="ProtNLM"/>
    </source>
</evidence>
<evidence type="ECO:0000313" key="4">
    <source>
        <dbReference type="Proteomes" id="UP000271624"/>
    </source>
</evidence>
<reference evidence="3" key="2">
    <citation type="journal article" date="2019" name="Genome Biol. Evol.">
        <title>Day and night: Metabolic profiles and evolutionary relationships of six axenic non-marine cyanobacteria.</title>
        <authorList>
            <person name="Will S.E."/>
            <person name="Henke P."/>
            <person name="Boedeker C."/>
            <person name="Huang S."/>
            <person name="Brinkmann H."/>
            <person name="Rohde M."/>
            <person name="Jarek M."/>
            <person name="Friedl T."/>
            <person name="Seufert S."/>
            <person name="Schumacher M."/>
            <person name="Overmann J."/>
            <person name="Neumann-Schaal M."/>
            <person name="Petersen J."/>
        </authorList>
    </citation>
    <scope>NUCLEOTIDE SEQUENCE [LARGE SCALE GENOMIC DNA]</scope>
    <source>
        <strain evidence="3">PCC 7102</strain>
    </source>
</reference>
<evidence type="ECO:0000259" key="1">
    <source>
        <dbReference type="Pfam" id="PF13676"/>
    </source>
</evidence>
<accession>A0A433V9N2</accession>
<comment type="caution">
    <text evidence="3">The sequence shown here is derived from an EMBL/GenBank/DDBJ whole genome shotgun (WGS) entry which is preliminary data.</text>
</comment>
<dbReference type="EMBL" id="RSCL01000015">
    <property type="protein sequence ID" value="RUT02749.1"/>
    <property type="molecule type" value="Genomic_DNA"/>
</dbReference>
<dbReference type="GO" id="GO:0007165">
    <property type="term" value="P:signal transduction"/>
    <property type="evidence" value="ECO:0007669"/>
    <property type="project" value="InterPro"/>
</dbReference>
<dbReference type="Proteomes" id="UP000271624">
    <property type="component" value="Unassembled WGS sequence"/>
</dbReference>
<feature type="domain" description="TIR" evidence="1">
    <location>
        <begin position="112"/>
        <end position="174"/>
    </location>
</feature>
<dbReference type="InterPro" id="IPR035897">
    <property type="entry name" value="Toll_tir_struct_dom_sf"/>
</dbReference>
<dbReference type="InterPro" id="IPR045430">
    <property type="entry name" value="EAD1"/>
</dbReference>
<dbReference type="AlphaFoldDB" id="A0A433V9N2"/>
<proteinExistence type="predicted"/>
<sequence>MTLSGSEIKELRNALTNAFRSKAKLNMLLRESDLNINVEEIVIGENLNDIVFGIINWAEANGKLDILIGAAYEENPGNAKLKAFVQNRQNSKPPTSPQNQIDGKVASSQFDVFLCHNSQDKPEVQKIANQLIELEIRPWLDVWQLRPGFPWQPELETQIKTSKSAAVFVGSSNCENQTQLGSLVGITEKFPSCYTNT</sequence>
<organism evidence="3 4">
    <name type="scientific">Dulcicalothrix desertica PCC 7102</name>
    <dbReference type="NCBI Taxonomy" id="232991"/>
    <lineage>
        <taxon>Bacteria</taxon>
        <taxon>Bacillati</taxon>
        <taxon>Cyanobacteriota</taxon>
        <taxon>Cyanophyceae</taxon>
        <taxon>Nostocales</taxon>
        <taxon>Calotrichaceae</taxon>
        <taxon>Dulcicalothrix</taxon>
    </lineage>
</organism>
<dbReference type="InterPro" id="IPR000157">
    <property type="entry name" value="TIR_dom"/>
</dbReference>
<keyword evidence="4" id="KW-1185">Reference proteome</keyword>
<dbReference type="Gene3D" id="3.40.50.10140">
    <property type="entry name" value="Toll/interleukin-1 receptor homology (TIR) domain"/>
    <property type="match status" value="1"/>
</dbReference>
<feature type="domain" description="Effector-associated" evidence="2">
    <location>
        <begin position="1"/>
        <end position="87"/>
    </location>
</feature>
<dbReference type="Pfam" id="PF13676">
    <property type="entry name" value="TIR_2"/>
    <property type="match status" value="1"/>
</dbReference>